<protein>
    <submittedName>
        <fullName evidence="1">Uncharacterized protein</fullName>
    </submittedName>
</protein>
<dbReference type="Proteomes" id="UP000070513">
    <property type="component" value="Unassembled WGS sequence"/>
</dbReference>
<gene>
    <name evidence="1" type="ORF">AU378_11010</name>
</gene>
<name>A0A135WDI9_9FLAO</name>
<reference evidence="2" key="1">
    <citation type="submission" date="2015-12" db="EMBL/GenBank/DDBJ databases">
        <title>Genome sequence of a biocontrol rhizobacterium Chryseobacterium kwangjuense strain KJ1R5 isolated from pepper (Capsicum annuum L.).</title>
        <authorList>
            <person name="Jeong J.-J."/>
            <person name="Park H."/>
            <person name="Mannaa M."/>
            <person name="Sang M.K."/>
            <person name="Choi I.-G."/>
            <person name="Kim K.D."/>
        </authorList>
    </citation>
    <scope>NUCLEOTIDE SEQUENCE [LARGE SCALE GENOMIC DNA]</scope>
    <source>
        <strain evidence="2">KJ1R5</strain>
    </source>
</reference>
<dbReference type="EMBL" id="LPUR01000011">
    <property type="protein sequence ID" value="KXH82959.1"/>
    <property type="molecule type" value="Genomic_DNA"/>
</dbReference>
<proteinExistence type="predicted"/>
<comment type="caution">
    <text evidence="1">The sequence shown here is derived from an EMBL/GenBank/DDBJ whole genome shotgun (WGS) entry which is preliminary data.</text>
</comment>
<reference evidence="1 2" key="2">
    <citation type="journal article" date="2016" name="Genome Announc.">
        <title>Draft Genome Sequence of a Biocontrol Rhizobacterium, Chryseobacterium kwangjuense Strain KJ1R5, Isolated from Pepper (Capsicum annuum).</title>
        <authorList>
            <person name="Jeong J.J."/>
            <person name="Park H."/>
            <person name="Park B.H."/>
            <person name="Mannaa M."/>
            <person name="Sang M.K."/>
            <person name="Choi I.G."/>
            <person name="Kim K.D."/>
        </authorList>
    </citation>
    <scope>NUCLEOTIDE SEQUENCE [LARGE SCALE GENOMIC DNA]</scope>
    <source>
        <strain evidence="1 2">KJ1R5</strain>
    </source>
</reference>
<accession>A0A135WDI9</accession>
<sequence length="177" mass="20247">MYKETGWDKMDTGAKQFYVDHVSGGYTKRGDYYINNKGQEVLAYTRRNFWDRNTSSLSFSKAAFGSKIKLGFLMTHELGHSTINLDSSLNSFLQVKTKNGYEPELLYPGAQGELGKLTIEHGAIWGIERDFLKLNGLTKLPGVFDSSLEYIFDNYILKSSQFKHVYDKIKHLPVKIK</sequence>
<dbReference type="AlphaFoldDB" id="A0A135WDI9"/>
<organism evidence="1 2">
    <name type="scientific">Chryseobacterium kwangjuense</name>
    <dbReference type="NCBI Taxonomy" id="267125"/>
    <lineage>
        <taxon>Bacteria</taxon>
        <taxon>Pseudomonadati</taxon>
        <taxon>Bacteroidota</taxon>
        <taxon>Flavobacteriia</taxon>
        <taxon>Flavobacteriales</taxon>
        <taxon>Weeksellaceae</taxon>
        <taxon>Chryseobacterium group</taxon>
        <taxon>Chryseobacterium</taxon>
    </lineage>
</organism>
<evidence type="ECO:0000313" key="1">
    <source>
        <dbReference type="EMBL" id="KXH82959.1"/>
    </source>
</evidence>
<evidence type="ECO:0000313" key="2">
    <source>
        <dbReference type="Proteomes" id="UP000070513"/>
    </source>
</evidence>